<organism evidence="3 4">
    <name type="scientific">Corynespora cassiicola Philippines</name>
    <dbReference type="NCBI Taxonomy" id="1448308"/>
    <lineage>
        <taxon>Eukaryota</taxon>
        <taxon>Fungi</taxon>
        <taxon>Dikarya</taxon>
        <taxon>Ascomycota</taxon>
        <taxon>Pezizomycotina</taxon>
        <taxon>Dothideomycetes</taxon>
        <taxon>Pleosporomycetidae</taxon>
        <taxon>Pleosporales</taxon>
        <taxon>Corynesporascaceae</taxon>
        <taxon>Corynespora</taxon>
    </lineage>
</organism>
<dbReference type="Gene3D" id="3.40.50.1240">
    <property type="entry name" value="Phosphoglycerate mutase-like"/>
    <property type="match status" value="1"/>
</dbReference>
<dbReference type="InterPro" id="IPR050275">
    <property type="entry name" value="PGM_Phosphatase"/>
</dbReference>
<dbReference type="EMBL" id="KZ678139">
    <property type="protein sequence ID" value="PSN63617.1"/>
    <property type="molecule type" value="Genomic_DNA"/>
</dbReference>
<proteinExistence type="predicted"/>
<sequence>MSDQDALTPRVFLVRHGETEWAKLGRFTGTTEIGLTETGIAQVSLMADTFVGDGKLVNPSHLSHIFVSPRTRAVKTFQLLLPPPANLVTGKTTYTEDIAEWNYGDYEGLTDLEIRDLRKRGGLDHERDWNIWMDGCKGGESAQQVSERLDRLILQIKEIQKPYMHGEKPANVLLVAHGLILRCFVKRWLGWMIHSPLPMTLLPGSISVLSYKANDVDQPAFHLGMALPLPS</sequence>
<feature type="active site" description="Tele-phosphohistidine intermediate" evidence="1">
    <location>
        <position position="16"/>
    </location>
</feature>
<dbReference type="OrthoDB" id="4818801at2759"/>
<dbReference type="PANTHER" id="PTHR48100:SF15">
    <property type="entry name" value="SEDOHEPTULOSE 1,7-BISPHOSPHATASE"/>
    <property type="match status" value="1"/>
</dbReference>
<dbReference type="SUPFAM" id="SSF53254">
    <property type="entry name" value="Phosphoglycerate mutase-like"/>
    <property type="match status" value="1"/>
</dbReference>
<dbReference type="InterPro" id="IPR029033">
    <property type="entry name" value="His_PPase_superfam"/>
</dbReference>
<evidence type="ECO:0000313" key="4">
    <source>
        <dbReference type="Proteomes" id="UP000240883"/>
    </source>
</evidence>
<keyword evidence="4" id="KW-1185">Reference proteome</keyword>
<feature type="binding site" evidence="2">
    <location>
        <begin position="100"/>
        <end position="103"/>
    </location>
    <ligand>
        <name>substrate</name>
    </ligand>
</feature>
<reference evidence="3 4" key="1">
    <citation type="journal article" date="2018" name="Front. Microbiol.">
        <title>Genome-Wide Analysis of Corynespora cassiicola Leaf Fall Disease Putative Effectors.</title>
        <authorList>
            <person name="Lopez D."/>
            <person name="Ribeiro S."/>
            <person name="Label P."/>
            <person name="Fumanal B."/>
            <person name="Venisse J.S."/>
            <person name="Kohler A."/>
            <person name="de Oliveira R.R."/>
            <person name="Labutti K."/>
            <person name="Lipzen A."/>
            <person name="Lail K."/>
            <person name="Bauer D."/>
            <person name="Ohm R.A."/>
            <person name="Barry K.W."/>
            <person name="Spatafora J."/>
            <person name="Grigoriev I.V."/>
            <person name="Martin F.M."/>
            <person name="Pujade-Renaud V."/>
        </authorList>
    </citation>
    <scope>NUCLEOTIDE SEQUENCE [LARGE SCALE GENOMIC DNA]</scope>
    <source>
        <strain evidence="3 4">Philippines</strain>
    </source>
</reference>
<dbReference type="GO" id="GO:0050278">
    <property type="term" value="F:sedoheptulose-bisphosphatase activity"/>
    <property type="evidence" value="ECO:0007669"/>
    <property type="project" value="TreeGrafter"/>
</dbReference>
<dbReference type="PANTHER" id="PTHR48100">
    <property type="entry name" value="BROAD-SPECIFICITY PHOSPHATASE YOR283W-RELATED"/>
    <property type="match status" value="1"/>
</dbReference>
<name>A0A2T2NDW4_CORCC</name>
<feature type="active site" description="Proton donor/acceptor" evidence="1">
    <location>
        <position position="100"/>
    </location>
</feature>
<evidence type="ECO:0000313" key="3">
    <source>
        <dbReference type="EMBL" id="PSN63617.1"/>
    </source>
</evidence>
<dbReference type="CDD" id="cd07067">
    <property type="entry name" value="HP_PGM_like"/>
    <property type="match status" value="1"/>
</dbReference>
<dbReference type="SMART" id="SM00855">
    <property type="entry name" value="PGAM"/>
    <property type="match status" value="1"/>
</dbReference>
<dbReference type="InterPro" id="IPR013078">
    <property type="entry name" value="His_Pase_superF_clade-1"/>
</dbReference>
<dbReference type="Proteomes" id="UP000240883">
    <property type="component" value="Unassembled WGS sequence"/>
</dbReference>
<feature type="binding site" evidence="2">
    <location>
        <begin position="28"/>
        <end position="29"/>
    </location>
    <ligand>
        <name>substrate</name>
    </ligand>
</feature>
<gene>
    <name evidence="3" type="ORF">BS50DRAFT_85056</name>
</gene>
<evidence type="ECO:0000256" key="2">
    <source>
        <dbReference type="PIRSR" id="PIRSR613078-2"/>
    </source>
</evidence>
<accession>A0A2T2NDW4</accession>
<dbReference type="AlphaFoldDB" id="A0A2T2NDW4"/>
<protein>
    <submittedName>
        <fullName evidence="3">Putative phosphoglycerate mutase</fullName>
    </submittedName>
</protein>
<dbReference type="Pfam" id="PF00300">
    <property type="entry name" value="His_Phos_1"/>
    <property type="match status" value="1"/>
</dbReference>
<dbReference type="GO" id="GO:0046390">
    <property type="term" value="P:ribose phosphate biosynthetic process"/>
    <property type="evidence" value="ECO:0007669"/>
    <property type="project" value="TreeGrafter"/>
</dbReference>
<evidence type="ECO:0000256" key="1">
    <source>
        <dbReference type="PIRSR" id="PIRSR613078-1"/>
    </source>
</evidence>
<feature type="binding site" evidence="2">
    <location>
        <position position="72"/>
    </location>
    <ligand>
        <name>substrate</name>
    </ligand>
</feature>
<dbReference type="STRING" id="1448308.A0A2T2NDW4"/>